<protein>
    <recommendedName>
        <fullName evidence="2">C2H2-type domain-containing protein</fullName>
    </recommendedName>
</protein>
<reference evidence="3" key="1">
    <citation type="submission" date="2023-06" db="EMBL/GenBank/DDBJ databases">
        <title>Genome-scale phylogeny and comparative genomics of the fungal order Sordariales.</title>
        <authorList>
            <consortium name="Lawrence Berkeley National Laboratory"/>
            <person name="Hensen N."/>
            <person name="Bonometti L."/>
            <person name="Westerberg I."/>
            <person name="Brannstrom I.O."/>
            <person name="Guillou S."/>
            <person name="Cros-Aarteil S."/>
            <person name="Calhoun S."/>
            <person name="Haridas S."/>
            <person name="Kuo A."/>
            <person name="Mondo S."/>
            <person name="Pangilinan J."/>
            <person name="Riley R."/>
            <person name="LaButti K."/>
            <person name="Andreopoulos B."/>
            <person name="Lipzen A."/>
            <person name="Chen C."/>
            <person name="Yanf M."/>
            <person name="Daum C."/>
            <person name="Ng V."/>
            <person name="Clum A."/>
            <person name="Steindorff A."/>
            <person name="Ohm R."/>
            <person name="Martin F."/>
            <person name="Silar P."/>
            <person name="Natvig D."/>
            <person name="Lalanne C."/>
            <person name="Gautier V."/>
            <person name="Ament-velasquez S.L."/>
            <person name="Kruys A."/>
            <person name="Hutchinson M.I."/>
            <person name="Powell A.J."/>
            <person name="Barry K."/>
            <person name="Miller A.N."/>
            <person name="Grigoriev I.V."/>
            <person name="Debuchy R."/>
            <person name="Gladieux P."/>
            <person name="Thoren M.H."/>
            <person name="Johannesson H."/>
        </authorList>
    </citation>
    <scope>NUCLEOTIDE SEQUENCE</scope>
    <source>
        <strain evidence="3">SMH3187-1</strain>
    </source>
</reference>
<evidence type="ECO:0000313" key="4">
    <source>
        <dbReference type="Proteomes" id="UP001172155"/>
    </source>
</evidence>
<evidence type="ECO:0000259" key="2">
    <source>
        <dbReference type="PROSITE" id="PS00028"/>
    </source>
</evidence>
<dbReference type="InterPro" id="IPR013087">
    <property type="entry name" value="Znf_C2H2_type"/>
</dbReference>
<accession>A0AA40EW69</accession>
<feature type="region of interest" description="Disordered" evidence="1">
    <location>
        <begin position="385"/>
        <end position="435"/>
    </location>
</feature>
<organism evidence="3 4">
    <name type="scientific">Schizothecium vesticola</name>
    <dbReference type="NCBI Taxonomy" id="314040"/>
    <lineage>
        <taxon>Eukaryota</taxon>
        <taxon>Fungi</taxon>
        <taxon>Dikarya</taxon>
        <taxon>Ascomycota</taxon>
        <taxon>Pezizomycotina</taxon>
        <taxon>Sordariomycetes</taxon>
        <taxon>Sordariomycetidae</taxon>
        <taxon>Sordariales</taxon>
        <taxon>Schizotheciaceae</taxon>
        <taxon>Schizothecium</taxon>
    </lineage>
</organism>
<keyword evidence="4" id="KW-1185">Reference proteome</keyword>
<evidence type="ECO:0000256" key="1">
    <source>
        <dbReference type="SAM" id="MobiDB-lite"/>
    </source>
</evidence>
<feature type="compositionally biased region" description="Low complexity" evidence="1">
    <location>
        <begin position="107"/>
        <end position="116"/>
    </location>
</feature>
<name>A0AA40EW69_9PEZI</name>
<sequence length="597" mass="65773">MPSRNPVEQLLAHYPLEDAALIFRILYPLLSDQGRAYLPALEAKVASRPANARLSTSTWSSGRSGRSLASPLYDRSGSQMGFSDASSIAESAHSGFALDTDSLSTTTSLTAGSAGSRKGQRPGGRVAKSRTSVVSAASSPVISPRKPSFECPFCWELKIPTSISRKADLKRHFKQFHQNNAQWICQERGCSMAYDWKSAFEVHLKEAHGNTQHPSDSHQVKLCPQVVFACGFSNCRLIFEATTDDDAEKKAQEYFNHVANHFDDNLTHRNWSHTVRIRNLMRQAVVETHWKDRKKGPADPVWQPHTSSVVRKILETRHFTDIPLLVQWVVNLGSFAFSQPHSPIPKLPAELRLPVKENCTLPIAGHLPLVRRESHRHHLDYAVDHPMPATTKSEPNPSPEPVKTEDPDPPPEPEPEPAEPDYHHHLPTTTTATHHESSLAMLGFDHQPEPASYFTDHLPHHHHPFDTTPNANTIPATTAAGATDTFIPDSSNNTNPISHWLGMTEPPPLQGHGIPLQPHLDAILGYSTGGFSGHDQQQQQQQQQMVGGLGGFHHDGMGQQQGMGGMGMEGLHQHHALPGTVMGTVAMGDLEMGDCPY</sequence>
<dbReference type="EMBL" id="JAUKUD010000004">
    <property type="protein sequence ID" value="KAK0746710.1"/>
    <property type="molecule type" value="Genomic_DNA"/>
</dbReference>
<dbReference type="Gene3D" id="3.30.160.60">
    <property type="entry name" value="Classic Zinc Finger"/>
    <property type="match status" value="1"/>
</dbReference>
<comment type="caution">
    <text evidence="3">The sequence shown here is derived from an EMBL/GenBank/DDBJ whole genome shotgun (WGS) entry which is preliminary data.</text>
</comment>
<gene>
    <name evidence="3" type="ORF">B0T18DRAFT_391104</name>
</gene>
<dbReference type="AlphaFoldDB" id="A0AA40EW69"/>
<proteinExistence type="predicted"/>
<dbReference type="Proteomes" id="UP001172155">
    <property type="component" value="Unassembled WGS sequence"/>
</dbReference>
<dbReference type="PROSITE" id="PS00028">
    <property type="entry name" value="ZINC_FINGER_C2H2_1"/>
    <property type="match status" value="1"/>
</dbReference>
<evidence type="ECO:0000313" key="3">
    <source>
        <dbReference type="EMBL" id="KAK0746710.1"/>
    </source>
</evidence>
<feature type="compositionally biased region" description="Acidic residues" evidence="1">
    <location>
        <begin position="407"/>
        <end position="419"/>
    </location>
</feature>
<dbReference type="SMART" id="SM00355">
    <property type="entry name" value="ZnF_C2H2"/>
    <property type="match status" value="2"/>
</dbReference>
<feature type="region of interest" description="Disordered" evidence="1">
    <location>
        <begin position="107"/>
        <end position="132"/>
    </location>
</feature>
<feature type="domain" description="C2H2-type" evidence="2">
    <location>
        <begin position="185"/>
        <end position="208"/>
    </location>
</feature>